<keyword evidence="1" id="KW-0812">Transmembrane</keyword>
<sequence length="280" mass="32657">MSLLRNEILRAISWPTVCRASKAKWKFNGLKESYDCAPYGIADMNESGGMLEKFVDDTLLDAIRFYIDEKDTLLHNTYTMAYRYAQSAENGETLGMMPHQCDQNCPNTGLIPTPPVFSAQMEIIMTARILRPAKKQILRLLRDLIHEQQRQSWFPIYLSLFILLHSCALLTAANIKRARKQGIQVGYFNESLMEELHNGAKILLAYFHHCNKGSYPFTMDWSSPDQMVLDEFTPEQIHFMREMSAELEKHAGTFRTIRKSRRVEHEYYFLLQMYVIPWKP</sequence>
<protein>
    <submittedName>
        <fullName evidence="2">Uncharacterized protein</fullName>
    </submittedName>
</protein>
<dbReference type="PANTHER" id="PTHR35392">
    <property type="entry name" value="ZN(II)2CYS6 TRANSCRIPTION FACTOR (EUROFUNG)-RELATED-RELATED"/>
    <property type="match status" value="1"/>
</dbReference>
<evidence type="ECO:0000313" key="2">
    <source>
        <dbReference type="EMBL" id="KAK3349278.1"/>
    </source>
</evidence>
<comment type="caution">
    <text evidence="2">The sequence shown here is derived from an EMBL/GenBank/DDBJ whole genome shotgun (WGS) entry which is preliminary data.</text>
</comment>
<dbReference type="EMBL" id="JAUIQD010000005">
    <property type="protein sequence ID" value="KAK3349278.1"/>
    <property type="molecule type" value="Genomic_DNA"/>
</dbReference>
<dbReference type="AlphaFoldDB" id="A0AAJ0HEB5"/>
<proteinExistence type="predicted"/>
<reference evidence="2" key="1">
    <citation type="journal article" date="2023" name="Mol. Phylogenet. Evol.">
        <title>Genome-scale phylogeny and comparative genomics of the fungal order Sordariales.</title>
        <authorList>
            <person name="Hensen N."/>
            <person name="Bonometti L."/>
            <person name="Westerberg I."/>
            <person name="Brannstrom I.O."/>
            <person name="Guillou S."/>
            <person name="Cros-Aarteil S."/>
            <person name="Calhoun S."/>
            <person name="Haridas S."/>
            <person name="Kuo A."/>
            <person name="Mondo S."/>
            <person name="Pangilinan J."/>
            <person name="Riley R."/>
            <person name="LaButti K."/>
            <person name="Andreopoulos B."/>
            <person name="Lipzen A."/>
            <person name="Chen C."/>
            <person name="Yan M."/>
            <person name="Daum C."/>
            <person name="Ng V."/>
            <person name="Clum A."/>
            <person name="Steindorff A."/>
            <person name="Ohm R.A."/>
            <person name="Martin F."/>
            <person name="Silar P."/>
            <person name="Natvig D.O."/>
            <person name="Lalanne C."/>
            <person name="Gautier V."/>
            <person name="Ament-Velasquez S.L."/>
            <person name="Kruys A."/>
            <person name="Hutchinson M.I."/>
            <person name="Powell A.J."/>
            <person name="Barry K."/>
            <person name="Miller A.N."/>
            <person name="Grigoriev I.V."/>
            <person name="Debuchy R."/>
            <person name="Gladieux P."/>
            <person name="Hiltunen Thoren M."/>
            <person name="Johannesson H."/>
        </authorList>
    </citation>
    <scope>NUCLEOTIDE SEQUENCE</scope>
    <source>
        <strain evidence="2">CBS 955.72</strain>
    </source>
</reference>
<evidence type="ECO:0000313" key="3">
    <source>
        <dbReference type="Proteomes" id="UP001275084"/>
    </source>
</evidence>
<organism evidence="2 3">
    <name type="scientific">Lasiosphaeria hispida</name>
    <dbReference type="NCBI Taxonomy" id="260671"/>
    <lineage>
        <taxon>Eukaryota</taxon>
        <taxon>Fungi</taxon>
        <taxon>Dikarya</taxon>
        <taxon>Ascomycota</taxon>
        <taxon>Pezizomycotina</taxon>
        <taxon>Sordariomycetes</taxon>
        <taxon>Sordariomycetidae</taxon>
        <taxon>Sordariales</taxon>
        <taxon>Lasiosphaeriaceae</taxon>
        <taxon>Lasiosphaeria</taxon>
    </lineage>
</organism>
<keyword evidence="3" id="KW-1185">Reference proteome</keyword>
<feature type="transmembrane region" description="Helical" evidence="1">
    <location>
        <begin position="153"/>
        <end position="173"/>
    </location>
</feature>
<dbReference type="InterPro" id="IPR052973">
    <property type="entry name" value="Fungal_sec-metab_reg_TF"/>
</dbReference>
<gene>
    <name evidence="2" type="ORF">B0T25DRAFT_569930</name>
</gene>
<reference evidence="2" key="2">
    <citation type="submission" date="2023-06" db="EMBL/GenBank/DDBJ databases">
        <authorList>
            <consortium name="Lawrence Berkeley National Laboratory"/>
            <person name="Haridas S."/>
            <person name="Hensen N."/>
            <person name="Bonometti L."/>
            <person name="Westerberg I."/>
            <person name="Brannstrom I.O."/>
            <person name="Guillou S."/>
            <person name="Cros-Aarteil S."/>
            <person name="Calhoun S."/>
            <person name="Kuo A."/>
            <person name="Mondo S."/>
            <person name="Pangilinan J."/>
            <person name="Riley R."/>
            <person name="Labutti K."/>
            <person name="Andreopoulos B."/>
            <person name="Lipzen A."/>
            <person name="Chen C."/>
            <person name="Yanf M."/>
            <person name="Daum C."/>
            <person name="Ng V."/>
            <person name="Clum A."/>
            <person name="Steindorff A."/>
            <person name="Ohm R."/>
            <person name="Martin F."/>
            <person name="Silar P."/>
            <person name="Natvig D."/>
            <person name="Lalanne C."/>
            <person name="Gautier V."/>
            <person name="Ament-Velasquez S.L."/>
            <person name="Kruys A."/>
            <person name="Hutchinson M.I."/>
            <person name="Powell A.J."/>
            <person name="Barry K."/>
            <person name="Miller A.N."/>
            <person name="Grigoriev I.V."/>
            <person name="Debuchy R."/>
            <person name="Gladieux P."/>
            <person name="Thoren M.H."/>
            <person name="Johannesson H."/>
        </authorList>
    </citation>
    <scope>NUCLEOTIDE SEQUENCE</scope>
    <source>
        <strain evidence="2">CBS 955.72</strain>
    </source>
</reference>
<name>A0AAJ0HEB5_9PEZI</name>
<dbReference type="PANTHER" id="PTHR35392:SF3">
    <property type="entry name" value="ZN(2)-C6 FUNGAL-TYPE DOMAIN-CONTAINING PROTEIN"/>
    <property type="match status" value="1"/>
</dbReference>
<keyword evidence="1" id="KW-0472">Membrane</keyword>
<accession>A0AAJ0HEB5</accession>
<keyword evidence="1" id="KW-1133">Transmembrane helix</keyword>
<dbReference type="Proteomes" id="UP001275084">
    <property type="component" value="Unassembled WGS sequence"/>
</dbReference>
<evidence type="ECO:0000256" key="1">
    <source>
        <dbReference type="SAM" id="Phobius"/>
    </source>
</evidence>